<dbReference type="AlphaFoldDB" id="A0A059FJM1"/>
<organism evidence="2 3">
    <name type="scientific">Hyphomonas johnsonii MHS-2</name>
    <dbReference type="NCBI Taxonomy" id="1280950"/>
    <lineage>
        <taxon>Bacteria</taxon>
        <taxon>Pseudomonadati</taxon>
        <taxon>Pseudomonadota</taxon>
        <taxon>Alphaproteobacteria</taxon>
        <taxon>Hyphomonadales</taxon>
        <taxon>Hyphomonadaceae</taxon>
        <taxon>Hyphomonas</taxon>
    </lineage>
</organism>
<keyword evidence="3" id="KW-1185">Reference proteome</keyword>
<gene>
    <name evidence="2" type="ORF">HJO_13451</name>
</gene>
<dbReference type="EMBL" id="ARYK01000006">
    <property type="protein sequence ID" value="KCZ90860.1"/>
    <property type="molecule type" value="Genomic_DNA"/>
</dbReference>
<feature type="transmembrane region" description="Helical" evidence="1">
    <location>
        <begin position="204"/>
        <end position="225"/>
    </location>
</feature>
<keyword evidence="1" id="KW-1133">Transmembrane helix</keyword>
<sequence>MVRIPRLVPRLHNILGLVIGGQVLLWIASGFFFSLYPIEQVRGEHLRAEPPGALVLQSDGLVSPANLPGVAGGTVSTVRLKPFLSGAAYETDTAQGKALFDAMSGAPLSPLDEALARQVAEAGWAGKGVLSGLALVDPAPREAGRGHGRAMWRADFDGKDAATFWIDPQTGDVAAVRTGLWRTYDLLWGLHIMDWTNRETFTSWWMKLAGFLSLVLTLAGIWLVVERVRKGRILR</sequence>
<reference evidence="2 3" key="1">
    <citation type="journal article" date="2014" name="Antonie Van Leeuwenhoek">
        <title>Hyphomonas beringensis sp. nov. and Hyphomonas chukchiensis sp. nov., isolated from surface seawater of the Bering Sea and Chukchi Sea.</title>
        <authorList>
            <person name="Li C."/>
            <person name="Lai Q."/>
            <person name="Li G."/>
            <person name="Dong C."/>
            <person name="Wang J."/>
            <person name="Liao Y."/>
            <person name="Shao Z."/>
        </authorList>
    </citation>
    <scope>NUCLEOTIDE SEQUENCE [LARGE SCALE GENOMIC DNA]</scope>
    <source>
        <strain evidence="2 3">MHS-2</strain>
    </source>
</reference>
<protein>
    <recommendedName>
        <fullName evidence="4">PepSY-associated TM helix domain-containing protein</fullName>
    </recommendedName>
</protein>
<evidence type="ECO:0000256" key="1">
    <source>
        <dbReference type="SAM" id="Phobius"/>
    </source>
</evidence>
<keyword evidence="1" id="KW-0472">Membrane</keyword>
<proteinExistence type="predicted"/>
<feature type="transmembrane region" description="Helical" evidence="1">
    <location>
        <begin position="12"/>
        <end position="36"/>
    </location>
</feature>
<evidence type="ECO:0008006" key="4">
    <source>
        <dbReference type="Google" id="ProtNLM"/>
    </source>
</evidence>
<keyword evidence="1" id="KW-0812">Transmembrane</keyword>
<comment type="caution">
    <text evidence="2">The sequence shown here is derived from an EMBL/GenBank/DDBJ whole genome shotgun (WGS) entry which is preliminary data.</text>
</comment>
<dbReference type="InterPro" id="IPR005625">
    <property type="entry name" value="PepSY-ass_TM"/>
</dbReference>
<dbReference type="eggNOG" id="COG3182">
    <property type="taxonomic scope" value="Bacteria"/>
</dbReference>
<evidence type="ECO:0000313" key="3">
    <source>
        <dbReference type="Proteomes" id="UP000025171"/>
    </source>
</evidence>
<evidence type="ECO:0000313" key="2">
    <source>
        <dbReference type="EMBL" id="KCZ90860.1"/>
    </source>
</evidence>
<dbReference type="Proteomes" id="UP000025171">
    <property type="component" value="Unassembled WGS sequence"/>
</dbReference>
<dbReference type="STRING" id="1280950.HJO_13451"/>
<dbReference type="RefSeq" id="WP_035617671.1">
    <property type="nucleotide sequence ID" value="NZ_ARYK01000006.1"/>
</dbReference>
<name>A0A059FJM1_9PROT</name>
<dbReference type="OrthoDB" id="9806195at2"/>
<dbReference type="Pfam" id="PF03929">
    <property type="entry name" value="PepSY_TM"/>
    <property type="match status" value="1"/>
</dbReference>
<dbReference type="PATRIC" id="fig|1280950.3.peg.2701"/>
<accession>A0A059FJM1</accession>